<sequence length="379" mass="42346">MRKTIILSAMMLCSLLGKAQEAQEVPKWINNVKLSGFGIAQYQYNGMNNNKSNTFNLRLGRVSLDGRILNDWAWKAQLQFNGNTSTLGASPRLLDLFIEWQKYDFFRIKAGQFKNPFTFDNPIHPIDQGFMSVAQSVLKLASFSDRAGAHPSNGRDIGVQIQGDFLKTNAGRNLVHYQVGVFNGQGINVRDADQQKNIIGGIWIMPVEGMRLGWFGWTGSYARKGSWLDDAGATINGVRSLQQRRYAISAEYKVKDWTIRSEYVHSTGYAFAKSLSNTDAAAATDCNLSADGDKAQGVYALVIAPIIPNKLHAKARYDMYQPSDGAAKQRTQYDIGLDYEFTKTLALSGIYSHVHDRSMNGPNGKPNYSMFDLELSFRF</sequence>
<gene>
    <name evidence="2" type="ORF">PMEL1_00613</name>
</gene>
<evidence type="ECO:0000313" key="2">
    <source>
        <dbReference type="EMBL" id="BBA28709.1"/>
    </source>
</evidence>
<dbReference type="OrthoDB" id="9807854at2"/>
<feature type="signal peptide" evidence="1">
    <location>
        <begin position="1"/>
        <end position="19"/>
    </location>
</feature>
<organism evidence="2 3">
    <name type="scientific">Prevotella melaninogenica</name>
    <dbReference type="NCBI Taxonomy" id="28132"/>
    <lineage>
        <taxon>Bacteria</taxon>
        <taxon>Pseudomonadati</taxon>
        <taxon>Bacteroidota</taxon>
        <taxon>Bacteroidia</taxon>
        <taxon>Bacteroidales</taxon>
        <taxon>Prevotellaceae</taxon>
        <taxon>Prevotella</taxon>
    </lineage>
</organism>
<keyword evidence="1" id="KW-0732">Signal</keyword>
<name>A0A250KGC0_9BACT</name>
<evidence type="ECO:0000256" key="1">
    <source>
        <dbReference type="SAM" id="SignalP"/>
    </source>
</evidence>
<dbReference type="RefSeq" id="WP_120173907.1">
    <property type="nucleotide sequence ID" value="NZ_AP018049.1"/>
</dbReference>
<proteinExistence type="predicted"/>
<dbReference type="Gene3D" id="2.40.160.10">
    <property type="entry name" value="Porin"/>
    <property type="match status" value="1"/>
</dbReference>
<dbReference type="InterPro" id="IPR023614">
    <property type="entry name" value="Porin_dom_sf"/>
</dbReference>
<dbReference type="AlphaFoldDB" id="A0A250KGC0"/>
<evidence type="ECO:0000313" key="3">
    <source>
        <dbReference type="Proteomes" id="UP000267517"/>
    </source>
</evidence>
<dbReference type="Pfam" id="PF07396">
    <property type="entry name" value="Porin_O_P"/>
    <property type="match status" value="1"/>
</dbReference>
<protein>
    <submittedName>
        <fullName evidence="2">Porin</fullName>
    </submittedName>
</protein>
<dbReference type="SUPFAM" id="SSF56935">
    <property type="entry name" value="Porins"/>
    <property type="match status" value="1"/>
</dbReference>
<accession>A0A250KGC0</accession>
<dbReference type="Proteomes" id="UP000267517">
    <property type="component" value="Chromosome I"/>
</dbReference>
<dbReference type="InterPro" id="IPR010870">
    <property type="entry name" value="Porin_O/P"/>
</dbReference>
<reference evidence="2 3" key="1">
    <citation type="submission" date="2017-05" db="EMBL/GenBank/DDBJ databases">
        <title>whole genome sequence of Prevotella melaninogenica GAI 07411.</title>
        <authorList>
            <person name="Kondo Y."/>
            <person name="Hoshino T."/>
        </authorList>
    </citation>
    <scope>NUCLEOTIDE SEQUENCE [LARGE SCALE GENOMIC DNA]</scope>
    <source>
        <strain evidence="2 3">GAI 07411</strain>
    </source>
</reference>
<dbReference type="EMBL" id="AP018049">
    <property type="protein sequence ID" value="BBA28709.1"/>
    <property type="molecule type" value="Genomic_DNA"/>
</dbReference>
<feature type="chain" id="PRO_5013259093" evidence="1">
    <location>
        <begin position="20"/>
        <end position="379"/>
    </location>
</feature>